<sequence length="442" mass="48621">MNISILAAGAGGMYCGSCLRDSAIAHALRNQGHVVTLIPLYTPLKNERDVTTTHEVFYGGVNLYLQHSSPMFRKTPRMLDWVFDRPWLLNMAGKFGAQGDPGKFAGLTMDVLQGEDGAAAKELHRLTEFMRDHVKPEVICLPNLMFAGMAREFRERIGVPVICELTGEDIFLDAMGADDREQIRRIIRDRAKHVSQFVSTSSYYADRMAEYLGIERSEIDVVYTGLSNEYFAPKATPKAGTGTNGKRKSQTIGYVGRACPEKGLGLLIEAMIRLRGMPNMWNVRLKVAGYIGSRDAKWYADLKKRATAAGLGDQIDWLGEVSIEKKIELLDSIDVFTMPTTIPEPKGVSIIEAMSRGVPVVQPNHGSFPELVAATGGGVLIPPNDAQALAEALSDLLHDSSKARELGRRGQAAVAEKFSERRMSNDMLAVFEKTIAEEKVAV</sequence>
<dbReference type="GO" id="GO:0016757">
    <property type="term" value="F:glycosyltransferase activity"/>
    <property type="evidence" value="ECO:0007669"/>
    <property type="project" value="UniProtKB-KW"/>
</dbReference>
<dbReference type="PANTHER" id="PTHR12526:SF640">
    <property type="entry name" value="COLANIC ACID BIOSYNTHESIS GLYCOSYLTRANSFERASE WCAL-RELATED"/>
    <property type="match status" value="1"/>
</dbReference>
<feature type="domain" description="Glycosyl transferase family 1" evidence="4">
    <location>
        <begin position="247"/>
        <end position="411"/>
    </location>
</feature>
<name>A0A7M2X0C0_9BACT</name>
<gene>
    <name evidence="6" type="ORF">IPV69_07010</name>
</gene>
<keyword evidence="7" id="KW-1185">Reference proteome</keyword>
<dbReference type="RefSeq" id="WP_206294224.1">
    <property type="nucleotide sequence ID" value="NZ_CP063458.1"/>
</dbReference>
<dbReference type="SUPFAM" id="SSF53756">
    <property type="entry name" value="UDP-Glycosyltransferase/glycogen phosphorylase"/>
    <property type="match status" value="1"/>
</dbReference>
<evidence type="ECO:0000256" key="1">
    <source>
        <dbReference type="ARBA" id="ARBA00009481"/>
    </source>
</evidence>
<dbReference type="KEGG" id="hbs:IPV69_07010"/>
<reference evidence="6 7" key="1">
    <citation type="submission" date="2020-10" db="EMBL/GenBank/DDBJ databases">
        <title>Wide distribution of Phycisphaera-like planctomycetes from WD2101 soil group in peatlands and genome analysis of the first cultivated representative.</title>
        <authorList>
            <person name="Dedysh S.N."/>
            <person name="Beletsky A.V."/>
            <person name="Ivanova A."/>
            <person name="Kulichevskaya I.S."/>
            <person name="Suzina N.E."/>
            <person name="Philippov D.A."/>
            <person name="Rakitin A.L."/>
            <person name="Mardanov A.V."/>
            <person name="Ravin N.V."/>
        </authorList>
    </citation>
    <scope>NUCLEOTIDE SEQUENCE [LARGE SCALE GENOMIC DNA]</scope>
    <source>
        <strain evidence="6 7">M1803</strain>
    </source>
</reference>
<dbReference type="CDD" id="cd03801">
    <property type="entry name" value="GT4_PimA-like"/>
    <property type="match status" value="1"/>
</dbReference>
<dbReference type="Pfam" id="PF13579">
    <property type="entry name" value="Glyco_trans_4_4"/>
    <property type="match status" value="1"/>
</dbReference>
<dbReference type="Proteomes" id="UP000593765">
    <property type="component" value="Chromosome"/>
</dbReference>
<organism evidence="6 7">
    <name type="scientific">Humisphaera borealis</name>
    <dbReference type="NCBI Taxonomy" id="2807512"/>
    <lineage>
        <taxon>Bacteria</taxon>
        <taxon>Pseudomonadati</taxon>
        <taxon>Planctomycetota</taxon>
        <taxon>Phycisphaerae</taxon>
        <taxon>Tepidisphaerales</taxon>
        <taxon>Tepidisphaeraceae</taxon>
        <taxon>Humisphaera</taxon>
    </lineage>
</organism>
<feature type="domain" description="Glycosyltransferase subfamily 4-like N-terminal" evidence="5">
    <location>
        <begin position="24"/>
        <end position="225"/>
    </location>
</feature>
<dbReference type="PANTHER" id="PTHR12526">
    <property type="entry name" value="GLYCOSYLTRANSFERASE"/>
    <property type="match status" value="1"/>
</dbReference>
<comment type="similarity">
    <text evidence="1">Belongs to the glycosyltransferase group 1 family. Glycosyltransferase 4 subfamily.</text>
</comment>
<dbReference type="InterPro" id="IPR028098">
    <property type="entry name" value="Glyco_trans_4-like_N"/>
</dbReference>
<evidence type="ECO:0000256" key="2">
    <source>
        <dbReference type="ARBA" id="ARBA00022676"/>
    </source>
</evidence>
<dbReference type="InterPro" id="IPR001296">
    <property type="entry name" value="Glyco_trans_1"/>
</dbReference>
<protein>
    <submittedName>
        <fullName evidence="6">Glycosyltransferase family 4 protein</fullName>
    </submittedName>
</protein>
<keyword evidence="2" id="KW-0328">Glycosyltransferase</keyword>
<proteinExistence type="inferred from homology"/>
<evidence type="ECO:0000313" key="7">
    <source>
        <dbReference type="Proteomes" id="UP000593765"/>
    </source>
</evidence>
<evidence type="ECO:0000256" key="3">
    <source>
        <dbReference type="ARBA" id="ARBA00022679"/>
    </source>
</evidence>
<keyword evidence="3" id="KW-0808">Transferase</keyword>
<evidence type="ECO:0000313" key="6">
    <source>
        <dbReference type="EMBL" id="QOV91099.1"/>
    </source>
</evidence>
<dbReference type="Pfam" id="PF00534">
    <property type="entry name" value="Glycos_transf_1"/>
    <property type="match status" value="1"/>
</dbReference>
<dbReference type="EMBL" id="CP063458">
    <property type="protein sequence ID" value="QOV91099.1"/>
    <property type="molecule type" value="Genomic_DNA"/>
</dbReference>
<evidence type="ECO:0000259" key="5">
    <source>
        <dbReference type="Pfam" id="PF13579"/>
    </source>
</evidence>
<dbReference type="AlphaFoldDB" id="A0A7M2X0C0"/>
<dbReference type="Gene3D" id="3.40.50.2000">
    <property type="entry name" value="Glycogen Phosphorylase B"/>
    <property type="match status" value="2"/>
</dbReference>
<accession>A0A7M2X0C0</accession>
<evidence type="ECO:0000259" key="4">
    <source>
        <dbReference type="Pfam" id="PF00534"/>
    </source>
</evidence>